<keyword evidence="8" id="KW-0902">Two-component regulatory system</keyword>
<evidence type="ECO:0000256" key="3">
    <source>
        <dbReference type="ARBA" id="ARBA00022553"/>
    </source>
</evidence>
<dbReference type="SUPFAM" id="SSF55874">
    <property type="entry name" value="ATPase domain of HSP90 chaperone/DNA topoisomerase II/histidine kinase"/>
    <property type="match status" value="1"/>
</dbReference>
<evidence type="ECO:0000256" key="4">
    <source>
        <dbReference type="ARBA" id="ARBA00022679"/>
    </source>
</evidence>
<dbReference type="Pfam" id="PF07730">
    <property type="entry name" value="HisKA_3"/>
    <property type="match status" value="1"/>
</dbReference>
<dbReference type="Gene3D" id="3.30.565.10">
    <property type="entry name" value="Histidine kinase-like ATPase, C-terminal domain"/>
    <property type="match status" value="1"/>
</dbReference>
<dbReference type="InterPro" id="IPR011712">
    <property type="entry name" value="Sig_transdc_His_kin_sub3_dim/P"/>
</dbReference>
<gene>
    <name evidence="11" type="ORF">O4220_14020</name>
</gene>
<evidence type="ECO:0000256" key="2">
    <source>
        <dbReference type="ARBA" id="ARBA00012438"/>
    </source>
</evidence>
<comment type="catalytic activity">
    <reaction evidence="1">
        <text>ATP + protein L-histidine = ADP + protein N-phospho-L-histidine.</text>
        <dbReference type="EC" id="2.7.13.3"/>
    </reaction>
</comment>
<organism evidence="11 12">
    <name type="scientific">Rhodococcus ruber</name>
    <dbReference type="NCBI Taxonomy" id="1830"/>
    <lineage>
        <taxon>Bacteria</taxon>
        <taxon>Bacillati</taxon>
        <taxon>Actinomycetota</taxon>
        <taxon>Actinomycetes</taxon>
        <taxon>Mycobacteriales</taxon>
        <taxon>Nocardiaceae</taxon>
        <taxon>Rhodococcus</taxon>
    </lineage>
</organism>
<dbReference type="Pfam" id="PF02518">
    <property type="entry name" value="HATPase_c"/>
    <property type="match status" value="1"/>
</dbReference>
<dbReference type="Proteomes" id="UP001081071">
    <property type="component" value="Unassembled WGS sequence"/>
</dbReference>
<feature type="domain" description="Histidine kinase/HSP90-like ATPase" evidence="10">
    <location>
        <begin position="306"/>
        <end position="396"/>
    </location>
</feature>
<dbReference type="SMART" id="SM00387">
    <property type="entry name" value="HATPase_c"/>
    <property type="match status" value="1"/>
</dbReference>
<keyword evidence="4" id="KW-0808">Transferase</keyword>
<dbReference type="InterPro" id="IPR036890">
    <property type="entry name" value="HATPase_C_sf"/>
</dbReference>
<dbReference type="EMBL" id="JAPWIJ010000005">
    <property type="protein sequence ID" value="MCZ4519632.1"/>
    <property type="molecule type" value="Genomic_DNA"/>
</dbReference>
<evidence type="ECO:0000256" key="7">
    <source>
        <dbReference type="ARBA" id="ARBA00022840"/>
    </source>
</evidence>
<dbReference type="Gene3D" id="1.20.5.1930">
    <property type="match status" value="1"/>
</dbReference>
<keyword evidence="3" id="KW-0597">Phosphoprotein</keyword>
<comment type="caution">
    <text evidence="11">The sequence shown here is derived from an EMBL/GenBank/DDBJ whole genome shotgun (WGS) entry which is preliminary data.</text>
</comment>
<feature type="transmembrane region" description="Helical" evidence="9">
    <location>
        <begin position="26"/>
        <end position="49"/>
    </location>
</feature>
<dbReference type="RefSeq" id="WP_269605132.1">
    <property type="nucleotide sequence ID" value="NZ_JAPWIJ010000005.1"/>
</dbReference>
<keyword evidence="9" id="KW-0472">Membrane</keyword>
<keyword evidence="9" id="KW-1133">Transmembrane helix</keyword>
<evidence type="ECO:0000259" key="10">
    <source>
        <dbReference type="SMART" id="SM00387"/>
    </source>
</evidence>
<sequence length="396" mass="42086">MNRRGSLSSSLYPPLGFVTSRWPWRALLYCLSTVVVGGTVLVFSIPLLIVMSIPGWRDAAARTIVTAEVSRLAVIEPAKAREWKQSNTALLRHASYSLVVAAVLAPVATAVLAGGAIAVSILVAAPVLVRSDPISVFSLQITTVPAALALPVIALPTAVLILYLCAAISTVNSELAHTVPLRSAEELEVEVDRLQTSRTGLLDAFDTERARIEGMLHDGVQHRLVAVGLSIGLAEESARDDRTRELLETAHRQVDESMRELRRTIRGILPQALTESGLLAATEDLLGELPVDVSLDLPSDYRPPARIEQVSYFVISEVLTNSIKHAQADAMSITAAVIDGTWRLVISDNGIGGADPNSGRGLVGLSHRVDALGGTVSVSSPRGGGTTVEMRCPVPA</sequence>
<evidence type="ECO:0000256" key="9">
    <source>
        <dbReference type="SAM" id="Phobius"/>
    </source>
</evidence>
<evidence type="ECO:0000256" key="6">
    <source>
        <dbReference type="ARBA" id="ARBA00022777"/>
    </source>
</evidence>
<accession>A0ABT4MF76</accession>
<evidence type="ECO:0000256" key="8">
    <source>
        <dbReference type="ARBA" id="ARBA00023012"/>
    </source>
</evidence>
<dbReference type="GO" id="GO:0016301">
    <property type="term" value="F:kinase activity"/>
    <property type="evidence" value="ECO:0007669"/>
    <property type="project" value="UniProtKB-KW"/>
</dbReference>
<dbReference type="CDD" id="cd16917">
    <property type="entry name" value="HATPase_UhpB-NarQ-NarX-like"/>
    <property type="match status" value="1"/>
</dbReference>
<feature type="transmembrane region" description="Helical" evidence="9">
    <location>
        <begin position="141"/>
        <end position="164"/>
    </location>
</feature>
<keyword evidence="5" id="KW-0547">Nucleotide-binding</keyword>
<dbReference type="InterPro" id="IPR050482">
    <property type="entry name" value="Sensor_HK_TwoCompSys"/>
</dbReference>
<name>A0ABT4MF76_9NOCA</name>
<keyword evidence="9" id="KW-0812">Transmembrane</keyword>
<protein>
    <recommendedName>
        <fullName evidence="2">histidine kinase</fullName>
        <ecNumber evidence="2">2.7.13.3</ecNumber>
    </recommendedName>
</protein>
<evidence type="ECO:0000256" key="5">
    <source>
        <dbReference type="ARBA" id="ARBA00022741"/>
    </source>
</evidence>
<proteinExistence type="predicted"/>
<dbReference type="PANTHER" id="PTHR24421">
    <property type="entry name" value="NITRATE/NITRITE SENSOR PROTEIN NARX-RELATED"/>
    <property type="match status" value="1"/>
</dbReference>
<evidence type="ECO:0000313" key="11">
    <source>
        <dbReference type="EMBL" id="MCZ4519632.1"/>
    </source>
</evidence>
<reference evidence="11" key="1">
    <citation type="submission" date="2022-12" db="EMBL/GenBank/DDBJ databases">
        <authorList>
            <person name="Krivoruchko A.V."/>
            <person name="Elkin A."/>
        </authorList>
    </citation>
    <scope>NUCLEOTIDE SEQUENCE</scope>
    <source>
        <strain evidence="11">IEGM 1391</strain>
    </source>
</reference>
<evidence type="ECO:0000256" key="1">
    <source>
        <dbReference type="ARBA" id="ARBA00000085"/>
    </source>
</evidence>
<dbReference type="InterPro" id="IPR003594">
    <property type="entry name" value="HATPase_dom"/>
</dbReference>
<keyword evidence="12" id="KW-1185">Reference proteome</keyword>
<dbReference type="EC" id="2.7.13.3" evidence="2"/>
<feature type="transmembrane region" description="Helical" evidence="9">
    <location>
        <begin position="96"/>
        <end position="129"/>
    </location>
</feature>
<dbReference type="PANTHER" id="PTHR24421:SF10">
    <property type="entry name" value="NITRATE_NITRITE SENSOR PROTEIN NARQ"/>
    <property type="match status" value="1"/>
</dbReference>
<keyword evidence="7" id="KW-0067">ATP-binding</keyword>
<evidence type="ECO:0000313" key="12">
    <source>
        <dbReference type="Proteomes" id="UP001081071"/>
    </source>
</evidence>
<keyword evidence="6 11" id="KW-0418">Kinase</keyword>